<organism evidence="1 2">
    <name type="scientific">Molorchus minor</name>
    <dbReference type="NCBI Taxonomy" id="1323400"/>
    <lineage>
        <taxon>Eukaryota</taxon>
        <taxon>Metazoa</taxon>
        <taxon>Ecdysozoa</taxon>
        <taxon>Arthropoda</taxon>
        <taxon>Hexapoda</taxon>
        <taxon>Insecta</taxon>
        <taxon>Pterygota</taxon>
        <taxon>Neoptera</taxon>
        <taxon>Endopterygota</taxon>
        <taxon>Coleoptera</taxon>
        <taxon>Polyphaga</taxon>
        <taxon>Cucujiformia</taxon>
        <taxon>Chrysomeloidea</taxon>
        <taxon>Cerambycidae</taxon>
        <taxon>Lamiinae</taxon>
        <taxon>Monochamini</taxon>
        <taxon>Molorchus</taxon>
    </lineage>
</organism>
<evidence type="ECO:0000313" key="1">
    <source>
        <dbReference type="EMBL" id="KAJ8983019.1"/>
    </source>
</evidence>
<accession>A0ABQ9JZH5</accession>
<comment type="caution">
    <text evidence="1">The sequence shown here is derived from an EMBL/GenBank/DDBJ whole genome shotgun (WGS) entry which is preliminary data.</text>
</comment>
<dbReference type="EMBL" id="JAPWTJ010000097">
    <property type="protein sequence ID" value="KAJ8983019.1"/>
    <property type="molecule type" value="Genomic_DNA"/>
</dbReference>
<protein>
    <submittedName>
        <fullName evidence="1">Uncharacterized protein</fullName>
    </submittedName>
</protein>
<reference evidence="1" key="1">
    <citation type="journal article" date="2023" name="Insect Mol. Biol.">
        <title>Genome sequencing provides insights into the evolution of gene families encoding plant cell wall-degrading enzymes in longhorned beetles.</title>
        <authorList>
            <person name="Shin N.R."/>
            <person name="Okamura Y."/>
            <person name="Kirsch R."/>
            <person name="Pauchet Y."/>
        </authorList>
    </citation>
    <scope>NUCLEOTIDE SEQUENCE</scope>
    <source>
        <strain evidence="1">MMC_N1</strain>
    </source>
</reference>
<dbReference type="Proteomes" id="UP001162164">
    <property type="component" value="Unassembled WGS sequence"/>
</dbReference>
<gene>
    <name evidence="1" type="ORF">NQ317_014316</name>
</gene>
<name>A0ABQ9JZH5_9CUCU</name>
<keyword evidence="2" id="KW-1185">Reference proteome</keyword>
<sequence length="86" mass="9709">MLVNNKGCIENVFHEDAFSRNVVHTKLYLLYFFCCFGPPSTTTTQQSGYKTTHPVMNSCLAFVSTLNFFEANSWEVPNPVNSDGYS</sequence>
<proteinExistence type="predicted"/>
<evidence type="ECO:0000313" key="2">
    <source>
        <dbReference type="Proteomes" id="UP001162164"/>
    </source>
</evidence>